<dbReference type="InterPro" id="IPR009057">
    <property type="entry name" value="Homeodomain-like_sf"/>
</dbReference>
<gene>
    <name evidence="5" type="ORF">EMEDMD4_930013</name>
</gene>
<organism evidence="5">
    <name type="scientific">Sinorhizobium medicae</name>
    <dbReference type="NCBI Taxonomy" id="110321"/>
    <lineage>
        <taxon>Bacteria</taxon>
        <taxon>Pseudomonadati</taxon>
        <taxon>Pseudomonadota</taxon>
        <taxon>Alphaproteobacteria</taxon>
        <taxon>Hyphomicrobiales</taxon>
        <taxon>Rhizobiaceae</taxon>
        <taxon>Sinorhizobium/Ensifer group</taxon>
        <taxon>Sinorhizobium</taxon>
    </lineage>
</organism>
<dbReference type="InterPro" id="IPR018060">
    <property type="entry name" value="HTH_AraC"/>
</dbReference>
<dbReference type="GO" id="GO:0043565">
    <property type="term" value="F:sequence-specific DNA binding"/>
    <property type="evidence" value="ECO:0007669"/>
    <property type="project" value="InterPro"/>
</dbReference>
<reference evidence="5" key="1">
    <citation type="submission" date="2019-06" db="EMBL/GenBank/DDBJ databases">
        <authorList>
            <person name="Le Quere A."/>
            <person name="Colella S."/>
        </authorList>
    </citation>
    <scope>NUCLEOTIDE SEQUENCE</scope>
    <source>
        <strain evidence="5">EmedicaeMD41</strain>
    </source>
</reference>
<dbReference type="Proteomes" id="UP000507954">
    <property type="component" value="Unassembled WGS sequence"/>
</dbReference>
<dbReference type="Pfam" id="PF12833">
    <property type="entry name" value="HTH_18"/>
    <property type="match status" value="1"/>
</dbReference>
<dbReference type="InterPro" id="IPR029062">
    <property type="entry name" value="Class_I_gatase-like"/>
</dbReference>
<dbReference type="PANTHER" id="PTHR46796">
    <property type="entry name" value="HTH-TYPE TRANSCRIPTIONAL ACTIVATOR RHAS-RELATED"/>
    <property type="match status" value="1"/>
</dbReference>
<dbReference type="Gene3D" id="1.10.10.60">
    <property type="entry name" value="Homeodomain-like"/>
    <property type="match status" value="1"/>
</dbReference>
<name>A0A508X7X4_9HYPH</name>
<dbReference type="InterPro" id="IPR050204">
    <property type="entry name" value="AraC_XylS_family_regulators"/>
</dbReference>
<keyword evidence="2" id="KW-0238">DNA-binding</keyword>
<evidence type="ECO:0000256" key="2">
    <source>
        <dbReference type="ARBA" id="ARBA00023125"/>
    </source>
</evidence>
<evidence type="ECO:0000313" key="5">
    <source>
        <dbReference type="EMBL" id="VTZ65942.1"/>
    </source>
</evidence>
<dbReference type="RefSeq" id="WP_180162371.1">
    <property type="nucleotide sequence ID" value="NZ_CABFNB010000165.1"/>
</dbReference>
<dbReference type="SUPFAM" id="SSF52317">
    <property type="entry name" value="Class I glutamine amidotransferase-like"/>
    <property type="match status" value="1"/>
</dbReference>
<sequence>MIVENPRSSAEVSAGIDLALHLVEADHGWKLAMDVAKMLVVYFSPPRNSASIQHQSVASSSTDTDFSDLLTWAAGHLKENLSVEVLANRSGMSVRSFTRKFRAAVGLPPAAAIEKMRFEEAKRLLFEGNLPLKRVATICGFRDEQTLRRAFHRIAEVSPANTVNG</sequence>
<evidence type="ECO:0000259" key="4">
    <source>
        <dbReference type="PROSITE" id="PS01124"/>
    </source>
</evidence>
<proteinExistence type="predicted"/>
<dbReference type="SMART" id="SM00342">
    <property type="entry name" value="HTH_ARAC"/>
    <property type="match status" value="1"/>
</dbReference>
<dbReference type="GO" id="GO:0003700">
    <property type="term" value="F:DNA-binding transcription factor activity"/>
    <property type="evidence" value="ECO:0007669"/>
    <property type="project" value="InterPro"/>
</dbReference>
<dbReference type="EMBL" id="CABFNB010000165">
    <property type="protein sequence ID" value="VTZ65942.1"/>
    <property type="molecule type" value="Genomic_DNA"/>
</dbReference>
<accession>A0A508X7X4</accession>
<evidence type="ECO:0000256" key="3">
    <source>
        <dbReference type="ARBA" id="ARBA00023163"/>
    </source>
</evidence>
<dbReference type="Gene3D" id="3.40.50.880">
    <property type="match status" value="1"/>
</dbReference>
<evidence type="ECO:0000256" key="1">
    <source>
        <dbReference type="ARBA" id="ARBA00023015"/>
    </source>
</evidence>
<feature type="domain" description="HTH araC/xylS-type" evidence="4">
    <location>
        <begin position="67"/>
        <end position="165"/>
    </location>
</feature>
<keyword evidence="1" id="KW-0805">Transcription regulation</keyword>
<protein>
    <submittedName>
        <fullName evidence="5">Transcriptional regulator</fullName>
    </submittedName>
</protein>
<dbReference type="SUPFAM" id="SSF46689">
    <property type="entry name" value="Homeodomain-like"/>
    <property type="match status" value="2"/>
</dbReference>
<keyword evidence="3" id="KW-0804">Transcription</keyword>
<dbReference type="AlphaFoldDB" id="A0A508X7X4"/>
<dbReference type="PROSITE" id="PS01124">
    <property type="entry name" value="HTH_ARAC_FAMILY_2"/>
    <property type="match status" value="1"/>
</dbReference>